<dbReference type="InterPro" id="IPR053190">
    <property type="entry name" value="NAPRTase-like"/>
</dbReference>
<accession>A0A449AW38</accession>
<sequence>MFKEEQYIAKYFHKTKKILEQEKPNNIITLQFFQRKDDSILAGMDEVLKLLERVTDTSKYTIKYLPDGSKINNLDVVLELTGQYQYFGIWEGMIDGILARYTSIATNAYRCKKAARNKEVIFMGDRADHFVNQEIDGKAVALGGITIVSTPAQQMTKNDEEAVFGSMPHILLQGFGGDVVAATKAFHKHFPDSKLIALVDYHNDVIGDSLKVYEALKDKVWGVRIDTSKNMIDHMFDGQTNPPKGVNPEQVIKLRNALDEAGATNYKIVVSSGFDHKKIELFENLNVPVDYYGVGQSIFKLNNSFSADATILNGKKEAKEGRSYRENSNLITYNKPRLTFWKRLLKHFQKEGNN</sequence>
<evidence type="ECO:0000256" key="5">
    <source>
        <dbReference type="ARBA" id="ARBA00022642"/>
    </source>
</evidence>
<reference evidence="9 10" key="1">
    <citation type="submission" date="2019-01" db="EMBL/GenBank/DDBJ databases">
        <authorList>
            <consortium name="Pathogen Informatics"/>
        </authorList>
    </citation>
    <scope>NUCLEOTIDE SEQUENCE [LARGE SCALE GENOMIC DNA]</scope>
    <source>
        <strain evidence="9 10">NCTC10194</strain>
    </source>
</reference>
<evidence type="ECO:0000256" key="3">
    <source>
        <dbReference type="ARBA" id="ARBA00022553"/>
    </source>
</evidence>
<comment type="pathway">
    <text evidence="1">Cofactor biosynthesis; NAD(+) biosynthesis; nicotinate D-ribonucleotide from nicotinate: step 1/1.</text>
</comment>
<evidence type="ECO:0000313" key="10">
    <source>
        <dbReference type="Proteomes" id="UP000290815"/>
    </source>
</evidence>
<evidence type="ECO:0000313" key="9">
    <source>
        <dbReference type="EMBL" id="VEU70873.1"/>
    </source>
</evidence>
<gene>
    <name evidence="9" type="ORF">NCTC10194_00600</name>
</gene>
<dbReference type="KEGG" id="mgly:NCTC10194_00600"/>
<keyword evidence="5" id="KW-0662">Pyridine nucleotide biosynthesis</keyword>
<proteinExistence type="predicted"/>
<comment type="catalytic activity">
    <reaction evidence="6">
        <text>nicotinate beta-D-ribonucleotide + CO2 + diphosphate = quinolinate + 5-phospho-alpha-D-ribose 1-diphosphate + 2 H(+)</text>
        <dbReference type="Rhea" id="RHEA:12733"/>
        <dbReference type="ChEBI" id="CHEBI:15378"/>
        <dbReference type="ChEBI" id="CHEBI:16526"/>
        <dbReference type="ChEBI" id="CHEBI:29959"/>
        <dbReference type="ChEBI" id="CHEBI:33019"/>
        <dbReference type="ChEBI" id="CHEBI:57502"/>
        <dbReference type="ChEBI" id="CHEBI:58017"/>
        <dbReference type="EC" id="2.4.2.19"/>
    </reaction>
</comment>
<evidence type="ECO:0000256" key="2">
    <source>
        <dbReference type="ARBA" id="ARBA00013236"/>
    </source>
</evidence>
<comment type="catalytic activity">
    <reaction evidence="7">
        <text>5-phospho-alpha-D-ribose 1-diphosphate + nicotinate + ATP + H2O = nicotinate beta-D-ribonucleotide + ADP + phosphate + diphosphate</text>
        <dbReference type="Rhea" id="RHEA:36163"/>
        <dbReference type="ChEBI" id="CHEBI:15377"/>
        <dbReference type="ChEBI" id="CHEBI:30616"/>
        <dbReference type="ChEBI" id="CHEBI:32544"/>
        <dbReference type="ChEBI" id="CHEBI:33019"/>
        <dbReference type="ChEBI" id="CHEBI:43474"/>
        <dbReference type="ChEBI" id="CHEBI:57502"/>
        <dbReference type="ChEBI" id="CHEBI:58017"/>
        <dbReference type="ChEBI" id="CHEBI:456216"/>
        <dbReference type="EC" id="6.3.4.21"/>
    </reaction>
</comment>
<dbReference type="PANTHER" id="PTHR43202">
    <property type="entry name" value="NICOTINATE-NUCLEOTIDE PYROPHOSPHORYLASE"/>
    <property type="match status" value="1"/>
</dbReference>
<keyword evidence="3" id="KW-0597">Phosphoprotein</keyword>
<dbReference type="GO" id="GO:0004516">
    <property type="term" value="F:nicotinate phosphoribosyltransferase activity"/>
    <property type="evidence" value="ECO:0007669"/>
    <property type="project" value="UniProtKB-EC"/>
</dbReference>
<dbReference type="EC" id="6.3.4.21" evidence="2"/>
<dbReference type="InterPro" id="IPR013785">
    <property type="entry name" value="Aldolase_TIM"/>
</dbReference>
<dbReference type="UniPathway" id="UPA00253">
    <property type="reaction ID" value="UER00457"/>
</dbReference>
<dbReference type="GO" id="GO:0009435">
    <property type="term" value="P:NAD+ biosynthetic process"/>
    <property type="evidence" value="ECO:0007669"/>
    <property type="project" value="UniProtKB-UniPathway"/>
</dbReference>
<dbReference type="InterPro" id="IPR022412">
    <property type="entry name" value="Quinolinate_PRibosylTrfase_N"/>
</dbReference>
<dbReference type="PIRSF" id="PIRSF000484">
    <property type="entry name" value="NAPRT"/>
    <property type="match status" value="1"/>
</dbReference>
<dbReference type="InterPro" id="IPR036068">
    <property type="entry name" value="Nicotinate_pribotase-like_C"/>
</dbReference>
<keyword evidence="9" id="KW-0808">Transferase</keyword>
<dbReference type="SUPFAM" id="SSF54675">
    <property type="entry name" value="Nicotinate/Quinolinate PRTase N-terminal domain-like"/>
    <property type="match status" value="1"/>
</dbReference>
<dbReference type="RefSeq" id="WP_044888855.1">
    <property type="nucleotide sequence ID" value="NZ_LR215024.1"/>
</dbReference>
<dbReference type="SUPFAM" id="SSF51690">
    <property type="entry name" value="Nicotinate/Quinolinate PRTase C-terminal domain-like"/>
    <property type="match status" value="1"/>
</dbReference>
<organism evidence="9 10">
    <name type="scientific">Mycoplasmopsis glycophila</name>
    <dbReference type="NCBI Taxonomy" id="171285"/>
    <lineage>
        <taxon>Bacteria</taxon>
        <taxon>Bacillati</taxon>
        <taxon>Mycoplasmatota</taxon>
        <taxon>Mycoplasmoidales</taxon>
        <taxon>Metamycoplasmataceae</taxon>
        <taxon>Mycoplasmopsis</taxon>
    </lineage>
</organism>
<name>A0A449AW38_9BACT</name>
<dbReference type="InterPro" id="IPR007229">
    <property type="entry name" value="Nic_PRibTrfase-Fam"/>
</dbReference>
<dbReference type="EMBL" id="LR215024">
    <property type="protein sequence ID" value="VEU70873.1"/>
    <property type="molecule type" value="Genomic_DNA"/>
</dbReference>
<evidence type="ECO:0000256" key="1">
    <source>
        <dbReference type="ARBA" id="ARBA00004952"/>
    </source>
</evidence>
<keyword evidence="4" id="KW-0436">Ligase</keyword>
<dbReference type="Pfam" id="PF02749">
    <property type="entry name" value="QRPTase_N"/>
    <property type="match status" value="1"/>
</dbReference>
<dbReference type="Gene3D" id="3.20.20.70">
    <property type="entry name" value="Aldolase class I"/>
    <property type="match status" value="1"/>
</dbReference>
<dbReference type="NCBIfam" id="NF005529">
    <property type="entry name" value="PRK07188.1"/>
    <property type="match status" value="1"/>
</dbReference>
<dbReference type="Gene3D" id="3.90.1170.20">
    <property type="entry name" value="Quinolinate phosphoribosyl transferase, N-terminal domain"/>
    <property type="match status" value="1"/>
</dbReference>
<dbReference type="Proteomes" id="UP000290815">
    <property type="component" value="Chromosome"/>
</dbReference>
<evidence type="ECO:0000256" key="7">
    <source>
        <dbReference type="ARBA" id="ARBA00048668"/>
    </source>
</evidence>
<protein>
    <recommendedName>
        <fullName evidence="2">nicotinate phosphoribosyltransferase</fullName>
        <ecNumber evidence="2">6.3.4.21</ecNumber>
    </recommendedName>
</protein>
<evidence type="ECO:0000256" key="4">
    <source>
        <dbReference type="ARBA" id="ARBA00022598"/>
    </source>
</evidence>
<dbReference type="PANTHER" id="PTHR43202:SF1">
    <property type="entry name" value="NICOTINATE PHOSPHORIBOSYLTRANSFERASE"/>
    <property type="match status" value="1"/>
</dbReference>
<keyword evidence="10" id="KW-1185">Reference proteome</keyword>
<keyword evidence="9" id="KW-0328">Glycosyltransferase</keyword>
<dbReference type="AlphaFoldDB" id="A0A449AW38"/>
<dbReference type="InterPro" id="IPR037128">
    <property type="entry name" value="Quinolinate_PRibosylTase_N_sf"/>
</dbReference>
<dbReference type="GO" id="GO:0004514">
    <property type="term" value="F:nicotinate-nucleotide diphosphorylase (carboxylating) activity"/>
    <property type="evidence" value="ECO:0007669"/>
    <property type="project" value="UniProtKB-EC"/>
</dbReference>
<evidence type="ECO:0000259" key="8">
    <source>
        <dbReference type="Pfam" id="PF02749"/>
    </source>
</evidence>
<evidence type="ECO:0000256" key="6">
    <source>
        <dbReference type="ARBA" id="ARBA00047445"/>
    </source>
</evidence>
<feature type="domain" description="Quinolinate phosphoribosyl transferase N-terminal" evidence="8">
    <location>
        <begin position="22"/>
        <end position="101"/>
    </location>
</feature>